<name>A0A4R7K1U5_9GAMM</name>
<feature type="compositionally biased region" description="Low complexity" evidence="1">
    <location>
        <begin position="95"/>
        <end position="120"/>
    </location>
</feature>
<sequence>MYQLVFKGECVSGVDENAARQQAKALFKATDAQVEKMFSGGRVVIRNNLDGQTAQKYQAALKKNGMVAYIEAMEGAQAPEAGESRGASDTDAGNAEAPQSQGSAAASPEAAASPGAAAAPVEKEPGDRLPVAGEKVDTILADSGLSLGKPGEQLGTIHEETPPEFEHLDDWTVAPPGEELVENEDKPEPPAPDISHLSLADESSEGRS</sequence>
<proteinExistence type="predicted"/>
<evidence type="ECO:0000313" key="3">
    <source>
        <dbReference type="Proteomes" id="UP000295830"/>
    </source>
</evidence>
<evidence type="ECO:0000313" key="2">
    <source>
        <dbReference type="EMBL" id="TDT44334.1"/>
    </source>
</evidence>
<feature type="region of interest" description="Disordered" evidence="1">
    <location>
        <begin position="78"/>
        <end position="208"/>
    </location>
</feature>
<comment type="caution">
    <text evidence="2">The sequence shown here is derived from an EMBL/GenBank/DDBJ whole genome shotgun (WGS) entry which is preliminary data.</text>
</comment>
<dbReference type="AlphaFoldDB" id="A0A4R7K1U5"/>
<protein>
    <submittedName>
        <fullName evidence="2">Uncharacterized protein</fullName>
    </submittedName>
</protein>
<evidence type="ECO:0000256" key="1">
    <source>
        <dbReference type="SAM" id="MobiDB-lite"/>
    </source>
</evidence>
<keyword evidence="3" id="KW-1185">Reference proteome</keyword>
<dbReference type="RefSeq" id="WP_133734724.1">
    <property type="nucleotide sequence ID" value="NZ_SOAX01000001.1"/>
</dbReference>
<accession>A0A4R7K1U5</accession>
<organism evidence="2 3">
    <name type="scientific">Halospina denitrificans</name>
    <dbReference type="NCBI Taxonomy" id="332522"/>
    <lineage>
        <taxon>Bacteria</taxon>
        <taxon>Pseudomonadati</taxon>
        <taxon>Pseudomonadota</taxon>
        <taxon>Gammaproteobacteria</taxon>
        <taxon>Halospina</taxon>
    </lineage>
</organism>
<feature type="compositionally biased region" description="Basic and acidic residues" evidence="1">
    <location>
        <begin position="157"/>
        <end position="170"/>
    </location>
</feature>
<reference evidence="2 3" key="1">
    <citation type="submission" date="2019-03" db="EMBL/GenBank/DDBJ databases">
        <title>Genomic Encyclopedia of Type Strains, Phase IV (KMG-IV): sequencing the most valuable type-strain genomes for metagenomic binning, comparative biology and taxonomic classification.</title>
        <authorList>
            <person name="Goeker M."/>
        </authorList>
    </citation>
    <scope>NUCLEOTIDE SEQUENCE [LARGE SCALE GENOMIC DNA]</scope>
    <source>
        <strain evidence="2 3">DSM 15505</strain>
    </source>
</reference>
<dbReference type="OrthoDB" id="9812349at2"/>
<dbReference type="EMBL" id="SOAX01000001">
    <property type="protein sequence ID" value="TDT44334.1"/>
    <property type="molecule type" value="Genomic_DNA"/>
</dbReference>
<dbReference type="Proteomes" id="UP000295830">
    <property type="component" value="Unassembled WGS sequence"/>
</dbReference>
<gene>
    <name evidence="2" type="ORF">DES49_0436</name>
</gene>